<sequence length="66" mass="7316">MSLSPAVKTAIAAPTEDEADVLMKWKLNRGHGFNYSLHPTDKEMASSGHGYGGQFFEMDTPQYLHC</sequence>
<dbReference type="AlphaFoldDB" id="A0A915ERE4"/>
<accession>A0A915ERE4</accession>
<protein>
    <submittedName>
        <fullName evidence="2">Uncharacterized protein</fullName>
    </submittedName>
</protein>
<proteinExistence type="predicted"/>
<reference evidence="2" key="1">
    <citation type="submission" date="2022-11" db="UniProtKB">
        <authorList>
            <consortium name="WormBaseParasite"/>
        </authorList>
    </citation>
    <scope>IDENTIFICATION</scope>
</reference>
<evidence type="ECO:0000313" key="1">
    <source>
        <dbReference type="Proteomes" id="UP000887574"/>
    </source>
</evidence>
<organism evidence="1 2">
    <name type="scientific">Ditylenchus dipsaci</name>
    <dbReference type="NCBI Taxonomy" id="166011"/>
    <lineage>
        <taxon>Eukaryota</taxon>
        <taxon>Metazoa</taxon>
        <taxon>Ecdysozoa</taxon>
        <taxon>Nematoda</taxon>
        <taxon>Chromadorea</taxon>
        <taxon>Rhabditida</taxon>
        <taxon>Tylenchina</taxon>
        <taxon>Tylenchomorpha</taxon>
        <taxon>Sphaerularioidea</taxon>
        <taxon>Anguinidae</taxon>
        <taxon>Anguininae</taxon>
        <taxon>Ditylenchus</taxon>
    </lineage>
</organism>
<keyword evidence="1" id="KW-1185">Reference proteome</keyword>
<dbReference type="WBParaSite" id="jg9635">
    <property type="protein sequence ID" value="jg9635"/>
    <property type="gene ID" value="jg9635"/>
</dbReference>
<name>A0A915ERE4_9BILA</name>
<dbReference type="Proteomes" id="UP000887574">
    <property type="component" value="Unplaced"/>
</dbReference>
<evidence type="ECO:0000313" key="2">
    <source>
        <dbReference type="WBParaSite" id="jg9635"/>
    </source>
</evidence>